<dbReference type="RefSeq" id="WP_120460284.1">
    <property type="nucleotide sequence ID" value="NZ_BMIW01000002.1"/>
</dbReference>
<proteinExistence type="inferred from homology"/>
<protein>
    <submittedName>
        <fullName evidence="9">Sugar ABC transporter permease</fullName>
    </submittedName>
</protein>
<comment type="caution">
    <text evidence="9">The sequence shown here is derived from an EMBL/GenBank/DDBJ whole genome shotgun (WGS) entry which is preliminary data.</text>
</comment>
<dbReference type="InterPro" id="IPR035906">
    <property type="entry name" value="MetI-like_sf"/>
</dbReference>
<gene>
    <name evidence="9" type="ORF">GCM10010913_03920</name>
</gene>
<evidence type="ECO:0000256" key="6">
    <source>
        <dbReference type="ARBA" id="ARBA00023136"/>
    </source>
</evidence>
<dbReference type="Gene3D" id="1.10.3720.10">
    <property type="entry name" value="MetI-like"/>
    <property type="match status" value="1"/>
</dbReference>
<keyword evidence="4 7" id="KW-0812">Transmembrane</keyword>
<dbReference type="Pfam" id="PF00528">
    <property type="entry name" value="BPD_transp_1"/>
    <property type="match status" value="1"/>
</dbReference>
<keyword evidence="5 7" id="KW-1133">Transmembrane helix</keyword>
<evidence type="ECO:0000256" key="3">
    <source>
        <dbReference type="ARBA" id="ARBA00022475"/>
    </source>
</evidence>
<keyword evidence="6 7" id="KW-0472">Membrane</keyword>
<evidence type="ECO:0000256" key="7">
    <source>
        <dbReference type="RuleBase" id="RU363032"/>
    </source>
</evidence>
<accession>A0ABQ1VQI8</accession>
<feature type="transmembrane region" description="Helical" evidence="7">
    <location>
        <begin position="232"/>
        <end position="257"/>
    </location>
</feature>
<organism evidence="9 10">
    <name type="scientific">Paenibacillus aceti</name>
    <dbReference type="NCBI Taxonomy" id="1820010"/>
    <lineage>
        <taxon>Bacteria</taxon>
        <taxon>Bacillati</taxon>
        <taxon>Bacillota</taxon>
        <taxon>Bacilli</taxon>
        <taxon>Bacillales</taxon>
        <taxon>Paenibacillaceae</taxon>
        <taxon>Paenibacillus</taxon>
    </lineage>
</organism>
<dbReference type="EMBL" id="BMIW01000002">
    <property type="protein sequence ID" value="GGF85676.1"/>
    <property type="molecule type" value="Genomic_DNA"/>
</dbReference>
<evidence type="ECO:0000256" key="2">
    <source>
        <dbReference type="ARBA" id="ARBA00022448"/>
    </source>
</evidence>
<dbReference type="PROSITE" id="PS50928">
    <property type="entry name" value="ABC_TM1"/>
    <property type="match status" value="1"/>
</dbReference>
<feature type="transmembrane region" description="Helical" evidence="7">
    <location>
        <begin position="103"/>
        <end position="126"/>
    </location>
</feature>
<feature type="domain" description="ABC transmembrane type-1" evidence="8">
    <location>
        <begin position="68"/>
        <end position="257"/>
    </location>
</feature>
<evidence type="ECO:0000256" key="1">
    <source>
        <dbReference type="ARBA" id="ARBA00004651"/>
    </source>
</evidence>
<keyword evidence="2 7" id="KW-0813">Transport</keyword>
<feature type="transmembrane region" description="Helical" evidence="7">
    <location>
        <begin position="191"/>
        <end position="212"/>
    </location>
</feature>
<comment type="similarity">
    <text evidence="7">Belongs to the binding-protein-dependent transport system permease family.</text>
</comment>
<keyword evidence="10" id="KW-1185">Reference proteome</keyword>
<comment type="subcellular location">
    <subcellularLocation>
        <location evidence="1 7">Cell membrane</location>
        <topology evidence="1 7">Multi-pass membrane protein</topology>
    </subcellularLocation>
</comment>
<keyword evidence="3" id="KW-1003">Cell membrane</keyword>
<dbReference type="SUPFAM" id="SSF161098">
    <property type="entry name" value="MetI-like"/>
    <property type="match status" value="1"/>
</dbReference>
<feature type="transmembrane region" description="Helical" evidence="7">
    <location>
        <begin position="67"/>
        <end position="91"/>
    </location>
</feature>
<feature type="transmembrane region" description="Helical" evidence="7">
    <location>
        <begin position="7"/>
        <end position="28"/>
    </location>
</feature>
<reference evidence="10" key="1">
    <citation type="journal article" date="2019" name="Int. J. Syst. Evol. Microbiol.">
        <title>The Global Catalogue of Microorganisms (GCM) 10K type strain sequencing project: providing services to taxonomists for standard genome sequencing and annotation.</title>
        <authorList>
            <consortium name="The Broad Institute Genomics Platform"/>
            <consortium name="The Broad Institute Genome Sequencing Center for Infectious Disease"/>
            <person name="Wu L."/>
            <person name="Ma J."/>
        </authorList>
    </citation>
    <scope>NUCLEOTIDE SEQUENCE [LARGE SCALE GENOMIC DNA]</scope>
    <source>
        <strain evidence="10">CGMCC 1.15420</strain>
    </source>
</reference>
<dbReference type="CDD" id="cd06261">
    <property type="entry name" value="TM_PBP2"/>
    <property type="match status" value="1"/>
</dbReference>
<feature type="transmembrane region" description="Helical" evidence="7">
    <location>
        <begin position="132"/>
        <end position="153"/>
    </location>
</feature>
<evidence type="ECO:0000256" key="4">
    <source>
        <dbReference type="ARBA" id="ARBA00022692"/>
    </source>
</evidence>
<dbReference type="Proteomes" id="UP000608420">
    <property type="component" value="Unassembled WGS sequence"/>
</dbReference>
<name>A0ABQ1VQI8_9BACL</name>
<evidence type="ECO:0000259" key="8">
    <source>
        <dbReference type="PROSITE" id="PS50928"/>
    </source>
</evidence>
<evidence type="ECO:0000256" key="5">
    <source>
        <dbReference type="ARBA" id="ARBA00022989"/>
    </source>
</evidence>
<dbReference type="InterPro" id="IPR000515">
    <property type="entry name" value="MetI-like"/>
</dbReference>
<evidence type="ECO:0000313" key="9">
    <source>
        <dbReference type="EMBL" id="GGF85676.1"/>
    </source>
</evidence>
<dbReference type="PANTHER" id="PTHR43744:SF3">
    <property type="entry name" value="LACTOSE TRANSPORT SYSTEM PERMEASE PROTEIN LACG"/>
    <property type="match status" value="1"/>
</dbReference>
<sequence>MSKIGAFLLYTLMIIVALICLGPFLWLLSTSLKTGENLYAFPPQFIPNPITFENYVKVFDIMPLWNYMWNTVVMTASGVGLNIIFCLITAYPLARLSFPGRNFIFFAIISTMILPNAAGMIVNFITINKLGLYNSMMGVVIPSAISVFNVFLLRQAFITIPREMEDSARVDGAGEFRIFCSIMVPMIKPTISTVLIFDFMAFWNSFLWPIIVLDDPKKYPLAPALSYLQGSLSFNFAYIAVGTIISIIPIIVIFLILQKQFINGMVGAVKG</sequence>
<dbReference type="PANTHER" id="PTHR43744">
    <property type="entry name" value="ABC TRANSPORTER PERMEASE PROTEIN MG189-RELATED-RELATED"/>
    <property type="match status" value="1"/>
</dbReference>
<evidence type="ECO:0000313" key="10">
    <source>
        <dbReference type="Proteomes" id="UP000608420"/>
    </source>
</evidence>